<dbReference type="InterPro" id="IPR007159">
    <property type="entry name" value="SpoVT-AbrB_dom"/>
</dbReference>
<gene>
    <name evidence="7" type="primary">mraZ</name>
    <name evidence="9" type="ORF">L196_10589</name>
</gene>
<keyword evidence="9" id="KW-0132">Cell division</keyword>
<evidence type="ECO:0000256" key="3">
    <source>
        <dbReference type="ARBA" id="ARBA00022737"/>
    </source>
</evidence>
<dbReference type="InterPro" id="IPR038619">
    <property type="entry name" value="MraZ_sf"/>
</dbReference>
<organism evidence="9 10">
    <name type="scientific">Cycloclasticus pugetii</name>
    <dbReference type="NCBI Taxonomy" id="34068"/>
    <lineage>
        <taxon>Bacteria</taxon>
        <taxon>Pseudomonadati</taxon>
        <taxon>Pseudomonadota</taxon>
        <taxon>Gammaproteobacteria</taxon>
        <taxon>Thiotrichales</taxon>
        <taxon>Piscirickettsiaceae</taxon>
        <taxon>Cycloclasticus</taxon>
    </lineage>
</organism>
<dbReference type="CDD" id="cd16321">
    <property type="entry name" value="MraZ_C"/>
    <property type="match status" value="1"/>
</dbReference>
<dbReference type="InterPro" id="IPR035642">
    <property type="entry name" value="MraZ_N"/>
</dbReference>
<comment type="subcellular location">
    <subcellularLocation>
        <location evidence="7">Cytoplasm</location>
        <location evidence="7">Nucleoid</location>
    </subcellularLocation>
</comment>
<dbReference type="CDD" id="cd16320">
    <property type="entry name" value="MraZ_N"/>
    <property type="match status" value="1"/>
</dbReference>
<comment type="subunit">
    <text evidence="7">Forms oligomers.</text>
</comment>
<dbReference type="PANTHER" id="PTHR34701">
    <property type="entry name" value="TRANSCRIPTIONAL REGULATOR MRAZ"/>
    <property type="match status" value="1"/>
</dbReference>
<protein>
    <recommendedName>
        <fullName evidence="1 7">Transcriptional regulator MraZ</fullName>
    </recommendedName>
</protein>
<dbReference type="GO" id="GO:0000976">
    <property type="term" value="F:transcription cis-regulatory region binding"/>
    <property type="evidence" value="ECO:0007669"/>
    <property type="project" value="TreeGrafter"/>
</dbReference>
<evidence type="ECO:0000259" key="8">
    <source>
        <dbReference type="PROSITE" id="PS51740"/>
    </source>
</evidence>
<accession>A0AB33YYF5</accession>
<comment type="similarity">
    <text evidence="7">Belongs to the MraZ family.</text>
</comment>
<dbReference type="Gene3D" id="3.40.1550.20">
    <property type="entry name" value="Transcriptional regulator MraZ domain"/>
    <property type="match status" value="1"/>
</dbReference>
<dbReference type="Pfam" id="PF02381">
    <property type="entry name" value="MraZ"/>
    <property type="match status" value="2"/>
</dbReference>
<reference evidence="9 10" key="1">
    <citation type="journal article" date="2013" name="Genome Announc.">
        <title>Genome Sequence of the Pyrene- and Fluoranthene-Degrading Bacterium Cycloclasticus sp. Strain PY97M.</title>
        <authorList>
            <person name="Cui Z."/>
            <person name="Xu G."/>
            <person name="Li Q."/>
            <person name="Gao W."/>
            <person name="Zheng L."/>
        </authorList>
    </citation>
    <scope>NUCLEOTIDE SEQUENCE [LARGE SCALE GENOMIC DNA]</scope>
    <source>
        <strain evidence="9 10">PY97M</strain>
    </source>
</reference>
<dbReference type="Proteomes" id="UP000015462">
    <property type="component" value="Unassembled WGS sequence"/>
</dbReference>
<dbReference type="RefSeq" id="WP_015005168.1">
    <property type="nucleotide sequence ID" value="NZ_FQZJ01000006.1"/>
</dbReference>
<dbReference type="InterPro" id="IPR037914">
    <property type="entry name" value="SpoVT-AbrB_sf"/>
</dbReference>
<keyword evidence="6 7" id="KW-0804">Transcription</keyword>
<keyword evidence="4 7" id="KW-0805">Transcription regulation</keyword>
<keyword evidence="10" id="KW-1185">Reference proteome</keyword>
<dbReference type="GO" id="GO:0009295">
    <property type="term" value="C:nucleoid"/>
    <property type="evidence" value="ECO:0007669"/>
    <property type="project" value="UniProtKB-SubCell"/>
</dbReference>
<dbReference type="GO" id="GO:0003700">
    <property type="term" value="F:DNA-binding transcription factor activity"/>
    <property type="evidence" value="ECO:0007669"/>
    <property type="project" value="UniProtKB-UniRule"/>
</dbReference>
<dbReference type="AlphaFoldDB" id="A0AB33YYF5"/>
<dbReference type="PROSITE" id="PS51740">
    <property type="entry name" value="SPOVT_ABRB"/>
    <property type="match status" value="2"/>
</dbReference>
<name>A0AB33YYF5_9GAMM</name>
<dbReference type="GO" id="GO:2000143">
    <property type="term" value="P:negative regulation of DNA-templated transcription initiation"/>
    <property type="evidence" value="ECO:0007669"/>
    <property type="project" value="TreeGrafter"/>
</dbReference>
<dbReference type="SUPFAM" id="SSF89447">
    <property type="entry name" value="AbrB/MazE/MraZ-like"/>
    <property type="match status" value="1"/>
</dbReference>
<evidence type="ECO:0000256" key="5">
    <source>
        <dbReference type="ARBA" id="ARBA00023125"/>
    </source>
</evidence>
<evidence type="ECO:0000256" key="1">
    <source>
        <dbReference type="ARBA" id="ARBA00013860"/>
    </source>
</evidence>
<dbReference type="InterPro" id="IPR035644">
    <property type="entry name" value="MraZ_C"/>
</dbReference>
<keyword evidence="2 7" id="KW-0963">Cytoplasm</keyword>
<feature type="domain" description="SpoVT-AbrB" evidence="8">
    <location>
        <begin position="5"/>
        <end position="51"/>
    </location>
</feature>
<evidence type="ECO:0000313" key="10">
    <source>
        <dbReference type="Proteomes" id="UP000015462"/>
    </source>
</evidence>
<dbReference type="PANTHER" id="PTHR34701:SF1">
    <property type="entry name" value="TRANSCRIPTIONAL REGULATOR MRAZ"/>
    <property type="match status" value="1"/>
</dbReference>
<sequence>MFRGVNNVTLDAKGRLSIPTRYRAQLKTSCDGQMMMTVDREHSLLLYPLPVWEDIERKLIKLPTLNKQARRLQRLLIGHATECELDGQGRVLVSPPLREFAGLDKKTVMIGQGNKFEIWNEQTWVTKRDIWFEEESAEDGELSPELGTLSL</sequence>
<dbReference type="EMBL" id="ASHL01000012">
    <property type="protein sequence ID" value="EPD12246.1"/>
    <property type="molecule type" value="Genomic_DNA"/>
</dbReference>
<evidence type="ECO:0000256" key="2">
    <source>
        <dbReference type="ARBA" id="ARBA00022490"/>
    </source>
</evidence>
<dbReference type="NCBIfam" id="TIGR00242">
    <property type="entry name" value="division/cell wall cluster transcriptional repressor MraZ"/>
    <property type="match status" value="1"/>
</dbReference>
<evidence type="ECO:0000256" key="4">
    <source>
        <dbReference type="ARBA" id="ARBA00023015"/>
    </source>
</evidence>
<evidence type="ECO:0000313" key="9">
    <source>
        <dbReference type="EMBL" id="EPD12246.1"/>
    </source>
</evidence>
<dbReference type="HAMAP" id="MF_01008">
    <property type="entry name" value="MraZ"/>
    <property type="match status" value="1"/>
</dbReference>
<dbReference type="GO" id="GO:0005737">
    <property type="term" value="C:cytoplasm"/>
    <property type="evidence" value="ECO:0007669"/>
    <property type="project" value="UniProtKB-UniRule"/>
</dbReference>
<dbReference type="InterPro" id="IPR020603">
    <property type="entry name" value="MraZ_dom"/>
</dbReference>
<keyword evidence="9" id="KW-0131">Cell cycle</keyword>
<proteinExistence type="inferred from homology"/>
<comment type="caution">
    <text evidence="9">The sequence shown here is derived from an EMBL/GenBank/DDBJ whole genome shotgun (WGS) entry which is preliminary data.</text>
</comment>
<evidence type="ECO:0000256" key="7">
    <source>
        <dbReference type="HAMAP-Rule" id="MF_01008"/>
    </source>
</evidence>
<dbReference type="InterPro" id="IPR003444">
    <property type="entry name" value="MraZ"/>
</dbReference>
<feature type="domain" description="SpoVT-AbrB" evidence="8">
    <location>
        <begin position="80"/>
        <end position="123"/>
    </location>
</feature>
<evidence type="ECO:0000256" key="6">
    <source>
        <dbReference type="ARBA" id="ARBA00023163"/>
    </source>
</evidence>
<keyword evidence="5 7" id="KW-0238">DNA-binding</keyword>
<dbReference type="GO" id="GO:0051301">
    <property type="term" value="P:cell division"/>
    <property type="evidence" value="ECO:0007669"/>
    <property type="project" value="UniProtKB-KW"/>
</dbReference>
<keyword evidence="3" id="KW-0677">Repeat</keyword>